<evidence type="ECO:0000313" key="5">
    <source>
        <dbReference type="EMBL" id="SBV30912.1"/>
    </source>
</evidence>
<dbReference type="AlphaFoldDB" id="A0A1C3NE84"/>
<dbReference type="InterPro" id="IPR038261">
    <property type="entry name" value="GPP34-like_sf"/>
</dbReference>
<reference evidence="6" key="1">
    <citation type="submission" date="2016-06" db="EMBL/GenBank/DDBJ databases">
        <authorList>
            <person name="Varghese N."/>
        </authorList>
    </citation>
    <scope>NUCLEOTIDE SEQUENCE [LARGE SCALE GENOMIC DNA]</scope>
    <source>
        <strain evidence="6">DSM 45344</strain>
    </source>
</reference>
<organism evidence="5 6">
    <name type="scientific">Micromonospora krabiensis</name>
    <dbReference type="NCBI Taxonomy" id="307121"/>
    <lineage>
        <taxon>Bacteria</taxon>
        <taxon>Bacillati</taxon>
        <taxon>Actinomycetota</taxon>
        <taxon>Actinomycetes</taxon>
        <taxon>Micromonosporales</taxon>
        <taxon>Micromonosporaceae</taxon>
        <taxon>Micromonospora</taxon>
    </lineage>
</organism>
<keyword evidence="2" id="KW-0333">Golgi apparatus</keyword>
<keyword evidence="6" id="KW-1185">Reference proteome</keyword>
<comment type="subcellular location">
    <subcellularLocation>
        <location evidence="1">Golgi apparatus membrane</location>
        <topology evidence="1">Peripheral membrane protein</topology>
        <orientation evidence="1">Cytoplasmic side</orientation>
    </subcellularLocation>
</comment>
<evidence type="ECO:0000256" key="1">
    <source>
        <dbReference type="ARBA" id="ARBA00004255"/>
    </source>
</evidence>
<evidence type="ECO:0000256" key="3">
    <source>
        <dbReference type="ARBA" id="ARBA00023121"/>
    </source>
</evidence>
<dbReference type="Proteomes" id="UP000199393">
    <property type="component" value="Chromosome I"/>
</dbReference>
<evidence type="ECO:0000313" key="6">
    <source>
        <dbReference type="Proteomes" id="UP000199393"/>
    </source>
</evidence>
<dbReference type="InterPro" id="IPR008628">
    <property type="entry name" value="GPP34-like"/>
</dbReference>
<dbReference type="STRING" id="307121.GA0070620_6518"/>
<dbReference type="EMBL" id="LT598496">
    <property type="protein sequence ID" value="SBV30912.1"/>
    <property type="molecule type" value="Genomic_DNA"/>
</dbReference>
<evidence type="ECO:0000256" key="4">
    <source>
        <dbReference type="ARBA" id="ARBA00023136"/>
    </source>
</evidence>
<dbReference type="GO" id="GO:0005737">
    <property type="term" value="C:cytoplasm"/>
    <property type="evidence" value="ECO:0007669"/>
    <property type="project" value="UniProtKB-ARBA"/>
</dbReference>
<accession>A0A1C3NE84</accession>
<keyword evidence="3" id="KW-0446">Lipid-binding</keyword>
<keyword evidence="4" id="KW-0472">Membrane</keyword>
<evidence type="ECO:0000256" key="2">
    <source>
        <dbReference type="ARBA" id="ARBA00023034"/>
    </source>
</evidence>
<dbReference type="Pfam" id="PF05719">
    <property type="entry name" value="GPP34"/>
    <property type="match status" value="1"/>
</dbReference>
<sequence>MNNAAFDTPPVRLPLRVELFVLTHNDSGAPLAHLPSLSLALAGAILTNLVAPIERVRVVGDAAIAVHRQPTGDPVADWALTFLARHHRSLSVREAVRLLGEHAYDKVTAGLIAGGLVERVTRRRMLGRSVAYPPTDPAVIHRVRGRLRYGVLGYDDPDPQTDALAGLLRALRLESELYLDGFDTDLRNRLRQMLARAGHHTPATKKIICAVEDLIGETAVSVYR</sequence>
<dbReference type="GO" id="GO:0070273">
    <property type="term" value="F:phosphatidylinositol-4-phosphate binding"/>
    <property type="evidence" value="ECO:0007669"/>
    <property type="project" value="InterPro"/>
</dbReference>
<dbReference type="GO" id="GO:0012505">
    <property type="term" value="C:endomembrane system"/>
    <property type="evidence" value="ECO:0007669"/>
    <property type="project" value="UniProtKB-ARBA"/>
</dbReference>
<dbReference type="OrthoDB" id="3364718at2"/>
<dbReference type="PATRIC" id="fig|307121.4.peg.6643"/>
<protein>
    <submittedName>
        <fullName evidence="5">Golgi phosphoprotein 3 (GPP34)</fullName>
    </submittedName>
</protein>
<proteinExistence type="predicted"/>
<name>A0A1C3NE84_9ACTN</name>
<dbReference type="RefSeq" id="WP_091597624.1">
    <property type="nucleotide sequence ID" value="NZ_JBHRWG010000002.1"/>
</dbReference>
<gene>
    <name evidence="5" type="ORF">GA0070620_6518</name>
</gene>
<dbReference type="Gene3D" id="1.10.3630.10">
    <property type="entry name" value="yeast vps74-n-term truncation variant domain like"/>
    <property type="match status" value="1"/>
</dbReference>